<keyword evidence="3 6" id="KW-0812">Transmembrane</keyword>
<dbReference type="PANTHER" id="PTHR30572">
    <property type="entry name" value="MEMBRANE COMPONENT OF TRANSPORTER-RELATED"/>
    <property type="match status" value="1"/>
</dbReference>
<evidence type="ECO:0000256" key="1">
    <source>
        <dbReference type="ARBA" id="ARBA00004651"/>
    </source>
</evidence>
<evidence type="ECO:0000313" key="9">
    <source>
        <dbReference type="EMBL" id="MFD2200854.1"/>
    </source>
</evidence>
<evidence type="ECO:0000259" key="7">
    <source>
        <dbReference type="Pfam" id="PF02687"/>
    </source>
</evidence>
<feature type="transmembrane region" description="Helical" evidence="6">
    <location>
        <begin position="387"/>
        <end position="414"/>
    </location>
</feature>
<protein>
    <submittedName>
        <fullName evidence="9">ABC transporter permease</fullName>
    </submittedName>
</protein>
<reference evidence="10" key="1">
    <citation type="journal article" date="2019" name="Int. J. Syst. Evol. Microbiol.">
        <title>The Global Catalogue of Microorganisms (GCM) 10K type strain sequencing project: providing services to taxonomists for standard genome sequencing and annotation.</title>
        <authorList>
            <consortium name="The Broad Institute Genomics Platform"/>
            <consortium name="The Broad Institute Genome Sequencing Center for Infectious Disease"/>
            <person name="Wu L."/>
            <person name="Ma J."/>
        </authorList>
    </citation>
    <scope>NUCLEOTIDE SEQUENCE [LARGE SCALE GENOMIC DNA]</scope>
    <source>
        <strain evidence="10">KCTC 19812</strain>
    </source>
</reference>
<gene>
    <name evidence="9" type="ORF">ACFSKV_04700</name>
</gene>
<feature type="domain" description="ABC3 transporter permease C-terminal" evidence="7">
    <location>
        <begin position="696"/>
        <end position="810"/>
    </location>
</feature>
<dbReference type="InterPro" id="IPR003838">
    <property type="entry name" value="ABC3_permease_C"/>
</dbReference>
<dbReference type="Proteomes" id="UP001597414">
    <property type="component" value="Unassembled WGS sequence"/>
</dbReference>
<dbReference type="Pfam" id="PF02687">
    <property type="entry name" value="FtsX"/>
    <property type="match status" value="2"/>
</dbReference>
<feature type="transmembrane region" description="Helical" evidence="6">
    <location>
        <begin position="435"/>
        <end position="458"/>
    </location>
</feature>
<comment type="caution">
    <text evidence="9">The sequence shown here is derived from an EMBL/GenBank/DDBJ whole genome shotgun (WGS) entry which is preliminary data.</text>
</comment>
<dbReference type="InterPro" id="IPR050250">
    <property type="entry name" value="Macrolide_Exporter_MacB"/>
</dbReference>
<dbReference type="PANTHER" id="PTHR30572:SF18">
    <property type="entry name" value="ABC-TYPE MACROLIDE FAMILY EXPORT SYSTEM PERMEASE COMPONENT 2"/>
    <property type="match status" value="1"/>
</dbReference>
<comment type="subcellular location">
    <subcellularLocation>
        <location evidence="1">Cell membrane</location>
        <topology evidence="1">Multi-pass membrane protein</topology>
    </subcellularLocation>
</comment>
<accession>A0ABW5B5U2</accession>
<dbReference type="PROSITE" id="PS51257">
    <property type="entry name" value="PROKAR_LIPOPROTEIN"/>
    <property type="match status" value="1"/>
</dbReference>
<keyword evidence="5 6" id="KW-0472">Membrane</keyword>
<dbReference type="InterPro" id="IPR025857">
    <property type="entry name" value="MacB_PCD"/>
</dbReference>
<evidence type="ECO:0000313" key="10">
    <source>
        <dbReference type="Proteomes" id="UP001597414"/>
    </source>
</evidence>
<evidence type="ECO:0000256" key="2">
    <source>
        <dbReference type="ARBA" id="ARBA00022475"/>
    </source>
</evidence>
<feature type="transmembrane region" description="Helical" evidence="6">
    <location>
        <begin position="349"/>
        <end position="375"/>
    </location>
</feature>
<feature type="domain" description="MacB-like periplasmic core" evidence="8">
    <location>
        <begin position="22"/>
        <end position="241"/>
    </location>
</feature>
<dbReference type="RefSeq" id="WP_380800728.1">
    <property type="nucleotide sequence ID" value="NZ_JBHUIV010000010.1"/>
</dbReference>
<sequence length="816" mass="91700">MIHNQFKIAIRNLLKQKLYASINILGLAVGIASCILIVLFIQHEFSYDKFFKDYQRIYRMSLERIYPNHSTYYAIVPHSFGKVAKASFEEIEDFTVSSRFPNVELTYENERGEEIRFDEEMILAGDSLFFRVFDFKILNGKTENLLSLANEMVVTQEFAQRFFGDIDPIGKVLKIGENLEFIVSAVMQDVPENSHFKFSAVISNLGLPFLQQENFTSFSAYTFFKLREGVDPVSLEAKIPQLVDTYAAGQIERELGKSWADYKNAGNGYRYFLQPISEIHLYPSFIEAQLKPGGNITSVYILIAVAILILGIASINFMNLSIARSSERAKEVGIRKVLGSFRTQLIGQFLIEAIILSGIGVFLALAIAQIVLPYFNDLTERHITFPFSVATIGVFLLIVIIVGFLAGMYPALVLSSFKPTEVMKGKFVSSQKGQWIRNGLVVFQFWISIILIIGTFVIRNQMHYLQSVSLGFDKEHVLMVERGFSYGPQKIKTFVEEIRKFPEVENASYTFAAPGEESSFFGVMYQPEGASELLTAKSMVIADGAMETLGLELIAGRGFEESTQDSLYLILNETATRLLEINDPIGVKLSEVQDGPDGPVTISRTVIGVVKDFNFISLRDEITPLVLQNVESFGQEVGGQYVLARIKPNETQAAINAIEAKWKEIDPSQEFKFSFLDERLNNLYEQEKQTGRIFSIFSVLAIFVSCIGLFALSAYITSLRTKEIGVRKVLGASVGGVVLMLSKDFSKMVLIAFVFAAPVAWWVMEKWWLQSFAYRVNVSLWAILVSGVLVFLLAWLTVSYQSYKAASINPVNSLKS</sequence>
<name>A0ABW5B5U2_9BACT</name>
<feature type="transmembrane region" description="Helical" evidence="6">
    <location>
        <begin position="776"/>
        <end position="796"/>
    </location>
</feature>
<dbReference type="EMBL" id="JBHUIV010000010">
    <property type="protein sequence ID" value="MFD2200854.1"/>
    <property type="molecule type" value="Genomic_DNA"/>
</dbReference>
<feature type="transmembrane region" description="Helical" evidence="6">
    <location>
        <begin position="299"/>
        <end position="320"/>
    </location>
</feature>
<feature type="transmembrane region" description="Helical" evidence="6">
    <location>
        <begin position="724"/>
        <end position="742"/>
    </location>
</feature>
<feature type="domain" description="ABC3 transporter permease C-terminal" evidence="7">
    <location>
        <begin position="304"/>
        <end position="417"/>
    </location>
</feature>
<evidence type="ECO:0000256" key="5">
    <source>
        <dbReference type="ARBA" id="ARBA00023136"/>
    </source>
</evidence>
<evidence type="ECO:0000256" key="4">
    <source>
        <dbReference type="ARBA" id="ARBA00022989"/>
    </source>
</evidence>
<keyword evidence="10" id="KW-1185">Reference proteome</keyword>
<dbReference type="Pfam" id="PF12704">
    <property type="entry name" value="MacB_PCD"/>
    <property type="match status" value="1"/>
</dbReference>
<feature type="transmembrane region" description="Helical" evidence="6">
    <location>
        <begin position="693"/>
        <end position="712"/>
    </location>
</feature>
<feature type="transmembrane region" description="Helical" evidence="6">
    <location>
        <begin position="20"/>
        <end position="41"/>
    </location>
</feature>
<proteinExistence type="predicted"/>
<evidence type="ECO:0000259" key="8">
    <source>
        <dbReference type="Pfam" id="PF12704"/>
    </source>
</evidence>
<keyword evidence="2" id="KW-1003">Cell membrane</keyword>
<evidence type="ECO:0000256" key="6">
    <source>
        <dbReference type="SAM" id="Phobius"/>
    </source>
</evidence>
<evidence type="ECO:0000256" key="3">
    <source>
        <dbReference type="ARBA" id="ARBA00022692"/>
    </source>
</evidence>
<organism evidence="9 10">
    <name type="scientific">Shivajiella indica</name>
    <dbReference type="NCBI Taxonomy" id="872115"/>
    <lineage>
        <taxon>Bacteria</taxon>
        <taxon>Pseudomonadati</taxon>
        <taxon>Bacteroidota</taxon>
        <taxon>Cytophagia</taxon>
        <taxon>Cytophagales</taxon>
        <taxon>Cyclobacteriaceae</taxon>
        <taxon>Shivajiella</taxon>
    </lineage>
</organism>
<keyword evidence="4 6" id="KW-1133">Transmembrane helix</keyword>